<dbReference type="PATRIC" id="fig|1144672.3.peg.3126"/>
<evidence type="ECO:0000313" key="2">
    <source>
        <dbReference type="EMBL" id="ENV08570.1"/>
    </source>
</evidence>
<dbReference type="AlphaFoldDB" id="N8XNE5"/>
<proteinExistence type="predicted"/>
<gene>
    <name evidence="2" type="ORF">F966_03244</name>
</gene>
<dbReference type="STRING" id="1144672.F966_03244"/>
<organism evidence="2 3">
    <name type="scientific">Acinetobacter higginsii</name>
    <dbReference type="NCBI Taxonomy" id="70347"/>
    <lineage>
        <taxon>Bacteria</taxon>
        <taxon>Pseudomonadati</taxon>
        <taxon>Pseudomonadota</taxon>
        <taxon>Gammaproteobacteria</taxon>
        <taxon>Moraxellales</taxon>
        <taxon>Moraxellaceae</taxon>
        <taxon>Acinetobacter</taxon>
    </lineage>
</organism>
<reference evidence="2 3" key="1">
    <citation type="submission" date="2013-02" db="EMBL/GenBank/DDBJ databases">
        <title>The Genome Sequence of Acinetobacter sp. CIP 56.2.</title>
        <authorList>
            <consortium name="The Broad Institute Genome Sequencing Platform"/>
            <consortium name="The Broad Institute Genome Sequencing Center for Infectious Disease"/>
            <person name="Cerqueira G."/>
            <person name="Feldgarden M."/>
            <person name="Courvalin P."/>
            <person name="Perichon B."/>
            <person name="Grillot-Courvalin C."/>
            <person name="Clermont D."/>
            <person name="Rocha E."/>
            <person name="Yoon E.-J."/>
            <person name="Nemec A."/>
            <person name="Walker B."/>
            <person name="Young S.K."/>
            <person name="Zeng Q."/>
            <person name="Gargeya S."/>
            <person name="Fitzgerald M."/>
            <person name="Haas B."/>
            <person name="Abouelleil A."/>
            <person name="Alvarado L."/>
            <person name="Arachchi H.M."/>
            <person name="Berlin A.M."/>
            <person name="Chapman S.B."/>
            <person name="Dewar J."/>
            <person name="Goldberg J."/>
            <person name="Griggs A."/>
            <person name="Gujja S."/>
            <person name="Hansen M."/>
            <person name="Howarth C."/>
            <person name="Imamovic A."/>
            <person name="Larimer J."/>
            <person name="McCowan C."/>
            <person name="Murphy C."/>
            <person name="Neiman D."/>
            <person name="Pearson M."/>
            <person name="Priest M."/>
            <person name="Roberts A."/>
            <person name="Saif S."/>
            <person name="Shea T."/>
            <person name="Sisk P."/>
            <person name="Sykes S."/>
            <person name="Wortman J."/>
            <person name="Nusbaum C."/>
            <person name="Birren B."/>
        </authorList>
    </citation>
    <scope>NUCLEOTIDE SEQUENCE [LARGE SCALE GENOMIC DNA]</scope>
    <source>
        <strain evidence="2 3">CIP 56.2</strain>
    </source>
</reference>
<comment type="caution">
    <text evidence="2">The sequence shown here is derived from an EMBL/GenBank/DDBJ whole genome shotgun (WGS) entry which is preliminary data.</text>
</comment>
<protein>
    <submittedName>
        <fullName evidence="2">Uncharacterized protein</fullName>
    </submittedName>
</protein>
<evidence type="ECO:0000256" key="1">
    <source>
        <dbReference type="SAM" id="MobiDB-lite"/>
    </source>
</evidence>
<dbReference type="RefSeq" id="WP_004807006.1">
    <property type="nucleotide sequence ID" value="NZ_KB849440.1"/>
</dbReference>
<name>N8XNE5_9GAMM</name>
<dbReference type="HOGENOM" id="CLU_1243127_0_0_6"/>
<dbReference type="EMBL" id="APPH01000015">
    <property type="protein sequence ID" value="ENV08570.1"/>
    <property type="molecule type" value="Genomic_DNA"/>
</dbReference>
<dbReference type="Proteomes" id="UP000013209">
    <property type="component" value="Unassembled WGS sequence"/>
</dbReference>
<accession>N8XNE5</accession>
<evidence type="ECO:0000313" key="3">
    <source>
        <dbReference type="Proteomes" id="UP000013209"/>
    </source>
</evidence>
<feature type="region of interest" description="Disordered" evidence="1">
    <location>
        <begin position="1"/>
        <end position="28"/>
    </location>
</feature>
<sequence length="222" mass="24346">MKRIDSVNARPNANGTGKSGFHDNSDISGQDATYLTPDWLNQVQEELCNLLEKNGKPLDPNQRDQLYQLLSTEADIMDLATAVQQKIDAEKLEREKADGIEADARAASDNLLANRIKALELAPPPLGVGQQWVNVKDSRVTGTPYQNPFNRPIAVSITVQVYHGSAPAQLVLDGLAKAEVKCDVGPNGYIVSQLYIVLPVGSEYMLSNADAVIYWEELKQID</sequence>